<dbReference type="PROSITE" id="PS51257">
    <property type="entry name" value="PROKAR_LIPOPROTEIN"/>
    <property type="match status" value="1"/>
</dbReference>
<evidence type="ECO:0000313" key="3">
    <source>
        <dbReference type="Proteomes" id="UP000559626"/>
    </source>
</evidence>
<keyword evidence="3" id="KW-1185">Reference proteome</keyword>
<comment type="caution">
    <text evidence="2">The sequence shown here is derived from an EMBL/GenBank/DDBJ whole genome shotgun (WGS) entry which is preliminary data.</text>
</comment>
<evidence type="ECO:0000256" key="1">
    <source>
        <dbReference type="SAM" id="SignalP"/>
    </source>
</evidence>
<organism evidence="2 3">
    <name type="scientific">Hymenobacter polaris</name>
    <dbReference type="NCBI Taxonomy" id="2682546"/>
    <lineage>
        <taxon>Bacteria</taxon>
        <taxon>Pseudomonadati</taxon>
        <taxon>Bacteroidota</taxon>
        <taxon>Cytophagia</taxon>
        <taxon>Cytophagales</taxon>
        <taxon>Hymenobacteraceae</taxon>
        <taxon>Hymenobacter</taxon>
    </lineage>
</organism>
<accession>A0A7Y0ACY9</accession>
<feature type="signal peptide" evidence="1">
    <location>
        <begin position="1"/>
        <end position="21"/>
    </location>
</feature>
<feature type="chain" id="PRO_5031117610" description="Lipocalin-like domain-containing protein" evidence="1">
    <location>
        <begin position="22"/>
        <end position="152"/>
    </location>
</feature>
<protein>
    <recommendedName>
        <fullName evidence="4">Lipocalin-like domain-containing protein</fullName>
    </recommendedName>
</protein>
<gene>
    <name evidence="2" type="ORF">HHL22_07650</name>
</gene>
<reference evidence="2 3" key="1">
    <citation type="submission" date="2020-04" db="EMBL/GenBank/DDBJ databases">
        <title>Hymenobacter polaris sp. nov., isolated from Arctic soil.</title>
        <authorList>
            <person name="Dahal R.H."/>
        </authorList>
    </citation>
    <scope>NUCLEOTIDE SEQUENCE [LARGE SCALE GENOMIC DNA]</scope>
    <source>
        <strain evidence="2 3">RP-2-7</strain>
    </source>
</reference>
<dbReference type="EMBL" id="JABBGH010000001">
    <property type="protein sequence ID" value="NML65078.1"/>
    <property type="molecule type" value="Genomic_DNA"/>
</dbReference>
<sequence length="152" mass="16555">MKKVVLLVAFGLLLAGCQTDADIRPATYDELALGTGHWEWDATAYMGGRRTPATEGYSRQLTFGADHQLLLRRSGQPDLRVPYELSVGLLPCGTGSATFPIVTYATDEQKLPNSDRRTYAVTEQNGRQLLSITGEAACADAGGFETYHWVAN</sequence>
<dbReference type="RefSeq" id="WP_169530335.1">
    <property type="nucleotide sequence ID" value="NZ_JABBGH010000001.1"/>
</dbReference>
<dbReference type="AlphaFoldDB" id="A0A7Y0ACY9"/>
<evidence type="ECO:0000313" key="2">
    <source>
        <dbReference type="EMBL" id="NML65078.1"/>
    </source>
</evidence>
<keyword evidence="1" id="KW-0732">Signal</keyword>
<evidence type="ECO:0008006" key="4">
    <source>
        <dbReference type="Google" id="ProtNLM"/>
    </source>
</evidence>
<dbReference type="Proteomes" id="UP000559626">
    <property type="component" value="Unassembled WGS sequence"/>
</dbReference>
<proteinExistence type="predicted"/>
<name>A0A7Y0ACY9_9BACT</name>